<accession>A0A848LNH8</accession>
<evidence type="ECO:0000313" key="2">
    <source>
        <dbReference type="EMBL" id="NMO19407.1"/>
    </source>
</evidence>
<organism evidence="2 3">
    <name type="scientific">Pyxidicoccus fallax</name>
    <dbReference type="NCBI Taxonomy" id="394095"/>
    <lineage>
        <taxon>Bacteria</taxon>
        <taxon>Pseudomonadati</taxon>
        <taxon>Myxococcota</taxon>
        <taxon>Myxococcia</taxon>
        <taxon>Myxococcales</taxon>
        <taxon>Cystobacterineae</taxon>
        <taxon>Myxococcaceae</taxon>
        <taxon>Pyxidicoccus</taxon>
    </lineage>
</organism>
<dbReference type="SUPFAM" id="SSF69279">
    <property type="entry name" value="Phage tail proteins"/>
    <property type="match status" value="1"/>
</dbReference>
<dbReference type="Proteomes" id="UP000518300">
    <property type="component" value="Unassembled WGS sequence"/>
</dbReference>
<dbReference type="SUPFAM" id="SSF69255">
    <property type="entry name" value="gp5 N-terminal domain-like"/>
    <property type="match status" value="1"/>
</dbReference>
<dbReference type="AlphaFoldDB" id="A0A848LNH8"/>
<dbReference type="EMBL" id="JABBJJ010000182">
    <property type="protein sequence ID" value="NMO19407.1"/>
    <property type="molecule type" value="Genomic_DNA"/>
</dbReference>
<sequence>MSRPRGLPELRIEAGGSPLPVADLRSLSAVRVRRWLAVPAQCELTFTDPRGPLAVSAIPPGTALRVAAGAGTEDLFSGEVTAVEYVHATGGAREVRVRGYDVLHRLRKRQPVRAHVQVTLEDLARELASGLGLSVDAAAPGPLWRHLIQHGQSDLDFLVEQADRCGLYPVLHGDTLRLLTLEGEGPPLPLLLGESLLEATVEVNGDAACREVSAEGWDAQRAEPHVGHAERPRVGRGVDAEVDPGSVGGEPRRSLVDEAAEGIPHVDAAAQAELDYRSAREVVLTAVAEGDARLRPGARVDVRGVAAAVAGQYVLTAVTHRVDARHGFITELSSAPPPRRQRTRASAVTLGVVSRVDDPDGKGRVRATLPAYGGVETDWMQVLAAGGGAGKGLMLLPDVGDTVLLALGGEDPARGVVVGGLYGMGGPPDAGVEGGSVRRYTLLTAGGHTLRLDDQSRTLRLEDSTGSYLELSPGGVRLHSKGALDLEAPGQDVVIQGRSIDFRRG</sequence>
<feature type="domain" description="Gp5/Type VI secretion system Vgr protein OB-fold" evidence="1">
    <location>
        <begin position="350"/>
        <end position="422"/>
    </location>
</feature>
<dbReference type="Gene3D" id="3.55.50.10">
    <property type="entry name" value="Baseplate protein-like domains"/>
    <property type="match status" value="1"/>
</dbReference>
<gene>
    <name evidence="2" type="ORF">HG543_31725</name>
</gene>
<dbReference type="Gene3D" id="2.40.50.230">
    <property type="entry name" value="Gp5 N-terminal domain"/>
    <property type="match status" value="1"/>
</dbReference>
<evidence type="ECO:0000313" key="3">
    <source>
        <dbReference type="Proteomes" id="UP000518300"/>
    </source>
</evidence>
<dbReference type="Pfam" id="PF05954">
    <property type="entry name" value="Phage_GPD"/>
    <property type="match status" value="1"/>
</dbReference>
<reference evidence="2 3" key="1">
    <citation type="submission" date="2020-04" db="EMBL/GenBank/DDBJ databases">
        <title>Draft genome of Pyxidicoccus fallax type strain.</title>
        <authorList>
            <person name="Whitworth D.E."/>
        </authorList>
    </citation>
    <scope>NUCLEOTIDE SEQUENCE [LARGE SCALE GENOMIC DNA]</scope>
    <source>
        <strain evidence="2 3">DSM 14698</strain>
    </source>
</reference>
<dbReference type="RefSeq" id="WP_169348658.1">
    <property type="nucleotide sequence ID" value="NZ_JABBJJ010000182.1"/>
</dbReference>
<dbReference type="Gene3D" id="3.30.1920.10">
    <property type="entry name" value="Baseplate protein-like domains - 2 layer sandwich fold"/>
    <property type="match status" value="1"/>
</dbReference>
<keyword evidence="3" id="KW-1185">Reference proteome</keyword>
<dbReference type="InterPro" id="IPR023399">
    <property type="entry name" value="Baseplate-like_2-layer_sand"/>
</dbReference>
<dbReference type="Gene3D" id="2.30.300.10">
    <property type="entry name" value="Baseplate protein-like domain - beta roll fold"/>
    <property type="match status" value="1"/>
</dbReference>
<evidence type="ECO:0000259" key="1">
    <source>
        <dbReference type="Pfam" id="PF04717"/>
    </source>
</evidence>
<proteinExistence type="predicted"/>
<name>A0A848LNH8_9BACT</name>
<comment type="caution">
    <text evidence="2">The sequence shown here is derived from an EMBL/GenBank/DDBJ whole genome shotgun (WGS) entry which is preliminary data.</text>
</comment>
<dbReference type="InterPro" id="IPR006531">
    <property type="entry name" value="Gp5/Vgr_OB"/>
</dbReference>
<dbReference type="InterPro" id="IPR037026">
    <property type="entry name" value="Vgr_OB-fold_dom_sf"/>
</dbReference>
<dbReference type="Pfam" id="PF04717">
    <property type="entry name" value="Phage_base_V"/>
    <property type="match status" value="1"/>
</dbReference>
<protein>
    <submittedName>
        <fullName evidence="2">Type IV secretion protein Rhs</fullName>
    </submittedName>
</protein>